<evidence type="ECO:0008006" key="4">
    <source>
        <dbReference type="Google" id="ProtNLM"/>
    </source>
</evidence>
<reference evidence="2 3" key="1">
    <citation type="submission" date="2023-08" db="EMBL/GenBank/DDBJ databases">
        <title>Black Yeasts Isolated from many extreme environments.</title>
        <authorList>
            <person name="Coleine C."/>
            <person name="Stajich J.E."/>
            <person name="Selbmann L."/>
        </authorList>
    </citation>
    <scope>NUCLEOTIDE SEQUENCE [LARGE SCALE GENOMIC DNA]</scope>
    <source>
        <strain evidence="2 3">CCFEE 536</strain>
    </source>
</reference>
<accession>A0ABR0LU47</accession>
<dbReference type="EMBL" id="JAVRRA010011760">
    <property type="protein sequence ID" value="KAK5239833.1"/>
    <property type="molecule type" value="Genomic_DNA"/>
</dbReference>
<evidence type="ECO:0000256" key="1">
    <source>
        <dbReference type="SAM" id="Phobius"/>
    </source>
</evidence>
<feature type="transmembrane region" description="Helical" evidence="1">
    <location>
        <begin position="20"/>
        <end position="40"/>
    </location>
</feature>
<keyword evidence="1" id="KW-0472">Membrane</keyword>
<dbReference type="Proteomes" id="UP001357485">
    <property type="component" value="Unassembled WGS sequence"/>
</dbReference>
<organism evidence="2 3">
    <name type="scientific">Cryomyces antarcticus</name>
    <dbReference type="NCBI Taxonomy" id="329879"/>
    <lineage>
        <taxon>Eukaryota</taxon>
        <taxon>Fungi</taxon>
        <taxon>Dikarya</taxon>
        <taxon>Ascomycota</taxon>
        <taxon>Pezizomycotina</taxon>
        <taxon>Dothideomycetes</taxon>
        <taxon>Dothideomycetes incertae sedis</taxon>
        <taxon>Cryomyces</taxon>
    </lineage>
</organism>
<comment type="caution">
    <text evidence="2">The sequence shown here is derived from an EMBL/GenBank/DDBJ whole genome shotgun (WGS) entry which is preliminary data.</text>
</comment>
<evidence type="ECO:0000313" key="2">
    <source>
        <dbReference type="EMBL" id="KAK5239833.1"/>
    </source>
</evidence>
<keyword evidence="1" id="KW-1133">Transmembrane helix</keyword>
<proteinExistence type="predicted"/>
<evidence type="ECO:0000313" key="3">
    <source>
        <dbReference type="Proteomes" id="UP001357485"/>
    </source>
</evidence>
<protein>
    <recommendedName>
        <fullName evidence="4">Cytochrome c oxidase assembly protein COX20, mitochondrial</fullName>
    </recommendedName>
</protein>
<keyword evidence="1" id="KW-0812">Transmembrane</keyword>
<sequence>MASFLYPTKEGPRYVKGHAVTLAMVGFAISVYGFMSWYFARENRRRKNGVEDGKIAGMSEEEIAELGDRNPRFAYTY</sequence>
<name>A0ABR0LU47_9PEZI</name>
<gene>
    <name evidence="2" type="ORF">LTR16_011450</name>
</gene>
<keyword evidence="3" id="KW-1185">Reference proteome</keyword>